<comment type="caution">
    <text evidence="1">The sequence shown here is derived from an EMBL/GenBank/DDBJ whole genome shotgun (WGS) entry which is preliminary data.</text>
</comment>
<evidence type="ECO:0000313" key="1">
    <source>
        <dbReference type="EMBL" id="KAI8419856.1"/>
    </source>
</evidence>
<accession>A0ACC0J642</accession>
<dbReference type="Proteomes" id="UP001064048">
    <property type="component" value="Chromosome 14"/>
</dbReference>
<name>A0ACC0J642_CHOFU</name>
<reference evidence="1 2" key="1">
    <citation type="journal article" date="2022" name="Genome Biol. Evol.">
        <title>The Spruce Budworm Genome: Reconstructing the Evolutionary History of Antifreeze Proteins.</title>
        <authorList>
            <person name="Beliveau C."/>
            <person name="Gagne P."/>
            <person name="Picq S."/>
            <person name="Vernygora O."/>
            <person name="Keeling C.I."/>
            <person name="Pinkney K."/>
            <person name="Doucet D."/>
            <person name="Wen F."/>
            <person name="Johnston J.S."/>
            <person name="Maaroufi H."/>
            <person name="Boyle B."/>
            <person name="Laroche J."/>
            <person name="Dewar K."/>
            <person name="Juretic N."/>
            <person name="Blackburn G."/>
            <person name="Nisole A."/>
            <person name="Brunet B."/>
            <person name="Brandao M."/>
            <person name="Lumley L."/>
            <person name="Duan J."/>
            <person name="Quan G."/>
            <person name="Lucarotti C.J."/>
            <person name="Roe A.D."/>
            <person name="Sperling F.A.H."/>
            <person name="Levesque R.C."/>
            <person name="Cusson M."/>
        </authorList>
    </citation>
    <scope>NUCLEOTIDE SEQUENCE [LARGE SCALE GENOMIC DNA]</scope>
    <source>
        <strain evidence="1">Glfc:IPQL:Cfum</strain>
    </source>
</reference>
<sequence length="263" mass="29879">MASTQDAWYISLLGLAEHFRTSNPPDIKSCIQCLQAVFNFKPPQRWCLSQTINGFDDVKFEAASVLAELFEQQGQPTHSKPILRKAIELSQHSVYWHCRLIFQLAQIHATEREYEVASSLLGVGVDYAQISNAAYTRVLFLLSRVMLLLIDKKIQEVLPLLNQAGHLVDSWAGSPHQKEYLKVFFLVLQVKSVKPCLKQLQQSIQTIMAPSWPDDDSKYYLVPEVLKPWMPEQYQDLIPFVKPAPIDLEAAAAAAKKEKKAKK</sequence>
<organism evidence="1 2">
    <name type="scientific">Choristoneura fumiferana</name>
    <name type="common">Spruce budworm moth</name>
    <name type="synonym">Archips fumiferana</name>
    <dbReference type="NCBI Taxonomy" id="7141"/>
    <lineage>
        <taxon>Eukaryota</taxon>
        <taxon>Metazoa</taxon>
        <taxon>Ecdysozoa</taxon>
        <taxon>Arthropoda</taxon>
        <taxon>Hexapoda</taxon>
        <taxon>Insecta</taxon>
        <taxon>Pterygota</taxon>
        <taxon>Neoptera</taxon>
        <taxon>Endopterygota</taxon>
        <taxon>Lepidoptera</taxon>
        <taxon>Glossata</taxon>
        <taxon>Ditrysia</taxon>
        <taxon>Tortricoidea</taxon>
        <taxon>Tortricidae</taxon>
        <taxon>Tortricinae</taxon>
        <taxon>Choristoneura</taxon>
    </lineage>
</organism>
<evidence type="ECO:0000313" key="2">
    <source>
        <dbReference type="Proteomes" id="UP001064048"/>
    </source>
</evidence>
<dbReference type="EMBL" id="CM046114">
    <property type="protein sequence ID" value="KAI8419856.1"/>
    <property type="molecule type" value="Genomic_DNA"/>
</dbReference>
<proteinExistence type="predicted"/>
<keyword evidence="2" id="KW-1185">Reference proteome</keyword>
<gene>
    <name evidence="1" type="ORF">MSG28_008484</name>
</gene>
<protein>
    <submittedName>
        <fullName evidence="1">Uncharacterized protein</fullName>
    </submittedName>
</protein>